<keyword evidence="3" id="KW-1185">Reference proteome</keyword>
<dbReference type="InterPro" id="IPR016181">
    <property type="entry name" value="Acyl_CoA_acyltransferase"/>
</dbReference>
<dbReference type="EMBL" id="JAQQPZ010000015">
    <property type="protein sequence ID" value="MDD8061315.1"/>
    <property type="molecule type" value="Genomic_DNA"/>
</dbReference>
<evidence type="ECO:0000313" key="3">
    <source>
        <dbReference type="Proteomes" id="UP001213691"/>
    </source>
</evidence>
<evidence type="ECO:0000313" key="2">
    <source>
        <dbReference type="EMBL" id="MDD8061315.1"/>
    </source>
</evidence>
<protein>
    <recommendedName>
        <fullName evidence="1">N-acetyltransferase domain-containing protein</fullName>
    </recommendedName>
</protein>
<dbReference type="RefSeq" id="WP_238107632.1">
    <property type="nucleotide sequence ID" value="NZ_JAQQPZ010000015.1"/>
</dbReference>
<dbReference type="InterPro" id="IPR000182">
    <property type="entry name" value="GNAT_dom"/>
</dbReference>
<evidence type="ECO:0000259" key="1">
    <source>
        <dbReference type="PROSITE" id="PS51186"/>
    </source>
</evidence>
<organism evidence="2 3">
    <name type="scientific">Shewanella metallivivens</name>
    <dbReference type="NCBI Taxonomy" id="2872342"/>
    <lineage>
        <taxon>Bacteria</taxon>
        <taxon>Pseudomonadati</taxon>
        <taxon>Pseudomonadota</taxon>
        <taxon>Gammaproteobacteria</taxon>
        <taxon>Alteromonadales</taxon>
        <taxon>Shewanellaceae</taxon>
        <taxon>Shewanella</taxon>
    </lineage>
</organism>
<reference evidence="2 3" key="1">
    <citation type="submission" date="2023-02" db="EMBL/GenBank/DDBJ databases">
        <title>Genome sequence of Shewanella metallivivens ER-Te-42B-Light, sp. nov., enriched from sulfide tube worms (Riftia pachyptila) isolated from Explorer Ridge in the Pacific Ocean.</title>
        <authorList>
            <person name="Maltman C."/>
            <person name="Kuzyk S.B."/>
            <person name="Kyndt J.A."/>
            <person name="Yurkov V."/>
        </authorList>
    </citation>
    <scope>NUCLEOTIDE SEQUENCE [LARGE SCALE GENOMIC DNA]</scope>
    <source>
        <strain evidence="2 3">ER-Te-42B-Light</strain>
    </source>
</reference>
<proteinExistence type="predicted"/>
<feature type="domain" description="N-acetyltransferase" evidence="1">
    <location>
        <begin position="39"/>
        <end position="191"/>
    </location>
</feature>
<gene>
    <name evidence="2" type="ORF">PQR79_19795</name>
</gene>
<sequence length="192" mass="21893">MIKADWIDTHLLSGSTGCTDSLAQIKQWSALKLFYRQHMPYARVSVKESVAVIWQYHTPALVDNKSPSTPQVRTRQTLTGTNKILNLPANIIAAVRIKPVGQFQLLNGMLVEPDSRAKGIANDLLAFINPYLIDRKCFLFTEATLQPLYQKQQFNLVTPQQTNQIPADILQLYQRYHSDKRPLVIMQLCRTL</sequence>
<name>A0ABT5TRU5_9GAMM</name>
<dbReference type="Proteomes" id="UP001213691">
    <property type="component" value="Unassembled WGS sequence"/>
</dbReference>
<accession>A0ABT5TRU5</accession>
<comment type="caution">
    <text evidence="2">The sequence shown here is derived from an EMBL/GenBank/DDBJ whole genome shotgun (WGS) entry which is preliminary data.</text>
</comment>
<dbReference type="PROSITE" id="PS51186">
    <property type="entry name" value="GNAT"/>
    <property type="match status" value="1"/>
</dbReference>
<dbReference type="SUPFAM" id="SSF55729">
    <property type="entry name" value="Acyl-CoA N-acyltransferases (Nat)"/>
    <property type="match status" value="1"/>
</dbReference>